<evidence type="ECO:0000256" key="1">
    <source>
        <dbReference type="SAM" id="MobiDB-lite"/>
    </source>
</evidence>
<dbReference type="EMBL" id="WVDC01000001">
    <property type="protein sequence ID" value="NKW41268.1"/>
    <property type="molecule type" value="Genomic_DNA"/>
</dbReference>
<name>A0A9Q5A6W0_RHOHA</name>
<gene>
    <name evidence="6" type="ORF">A5N68_21490</name>
    <name evidence="2" type="ORF">GS441_07190</name>
    <name evidence="3" type="ORF">GS453_09665</name>
    <name evidence="4" type="ORF">GS505_06950</name>
    <name evidence="5" type="ORF">GS947_06465</name>
</gene>
<protein>
    <submittedName>
        <fullName evidence="2">Uncharacterized protein</fullName>
    </submittedName>
</protein>
<comment type="caution">
    <text evidence="2">The sequence shown here is derived from an EMBL/GenBank/DDBJ whole genome shotgun (WGS) entry which is preliminary data.</text>
</comment>
<dbReference type="EMBL" id="WUXR01000002">
    <property type="protein sequence ID" value="MBM4565224.1"/>
    <property type="molecule type" value="Genomic_DNA"/>
</dbReference>
<evidence type="ECO:0000313" key="6">
    <source>
        <dbReference type="EMBL" id="ORM21196.1"/>
    </source>
</evidence>
<dbReference type="RefSeq" id="WP_005515945.1">
    <property type="nucleotide sequence ID" value="NZ_AP024181.1"/>
</dbReference>
<evidence type="ECO:0000313" key="8">
    <source>
        <dbReference type="Proteomes" id="UP000808906"/>
    </source>
</evidence>
<evidence type="ECO:0000313" key="4">
    <source>
        <dbReference type="EMBL" id="NKS25587.1"/>
    </source>
</evidence>
<dbReference type="EMBL" id="LWIC01000011">
    <property type="protein sequence ID" value="ORM21196.1"/>
    <property type="molecule type" value="Genomic_DNA"/>
</dbReference>
<dbReference type="AlphaFoldDB" id="A0A9Q5A6W0"/>
<feature type="compositionally biased region" description="Basic and acidic residues" evidence="1">
    <location>
        <begin position="1"/>
        <end position="10"/>
    </location>
</feature>
<dbReference type="EMBL" id="WUXD01000002">
    <property type="protein sequence ID" value="MBM4627143.1"/>
    <property type="molecule type" value="Genomic_DNA"/>
</dbReference>
<feature type="compositionally biased region" description="Basic and acidic residues" evidence="1">
    <location>
        <begin position="21"/>
        <end position="38"/>
    </location>
</feature>
<reference evidence="2" key="2">
    <citation type="submission" date="2019-11" db="EMBL/GenBank/DDBJ databases">
        <title>Spread of Macrolides and rifampicin resistant Rhodococcus equi in clinical isolates in the USA.</title>
        <authorList>
            <person name="Alvarez-Narvaez S."/>
            <person name="Huber L."/>
            <person name="Cohen N.D."/>
            <person name="Slovis N."/>
            <person name="Greiter M."/>
            <person name="Giguere S."/>
            <person name="Hart K."/>
        </authorList>
    </citation>
    <scope>NUCLEOTIDE SEQUENCE</scope>
    <source>
        <strain evidence="2">Lh_17</strain>
        <strain evidence="3">Lh_38</strain>
    </source>
</reference>
<feature type="region of interest" description="Disordered" evidence="1">
    <location>
        <begin position="1"/>
        <end position="38"/>
    </location>
</feature>
<dbReference type="EMBL" id="WUYZ01000001">
    <property type="protein sequence ID" value="NKS25587.1"/>
    <property type="molecule type" value="Genomic_DNA"/>
</dbReference>
<proteinExistence type="predicted"/>
<evidence type="ECO:0000313" key="3">
    <source>
        <dbReference type="EMBL" id="MBM4627143.1"/>
    </source>
</evidence>
<sequence>MPEEPDRPDLDDVIEPTVAAPKDRREHGKFPDRHEDDYLEHRVQQERVAAGLADYDPDEVPPASE</sequence>
<organism evidence="2 8">
    <name type="scientific">Rhodococcus hoagii</name>
    <name type="common">Corynebacterium equii</name>
    <dbReference type="NCBI Taxonomy" id="43767"/>
    <lineage>
        <taxon>Bacteria</taxon>
        <taxon>Bacillati</taxon>
        <taxon>Actinomycetota</taxon>
        <taxon>Actinomycetes</taxon>
        <taxon>Mycobacteriales</taxon>
        <taxon>Nocardiaceae</taxon>
        <taxon>Prescottella</taxon>
    </lineage>
</organism>
<dbReference type="Proteomes" id="UP000605618">
    <property type="component" value="Unassembled WGS sequence"/>
</dbReference>
<dbReference type="Proteomes" id="UP000808906">
    <property type="component" value="Unassembled WGS sequence"/>
</dbReference>
<dbReference type="Proteomes" id="UP000738270">
    <property type="component" value="Unassembled WGS sequence"/>
</dbReference>
<evidence type="ECO:0000313" key="7">
    <source>
        <dbReference type="Proteomes" id="UP000193518"/>
    </source>
</evidence>
<reference evidence="4" key="3">
    <citation type="journal article" date="2020" name="Environ. Microbiol.">
        <title>The novel and transferable erm(51) gene confers Macrolides, Lincosamides, and Streptogramins B (MLSB) resistance to clonal Rhodococcus equi in the environment.</title>
        <authorList>
            <person name="Huber L."/>
            <person name="Giguere S."/>
            <person name="Slovis N.M."/>
            <person name="Alvarez-Narvaez S."/>
            <person name="Hart K.A."/>
            <person name="Greiter M."/>
            <person name="Morris E.R.A."/>
            <person name="Cohen N.D."/>
        </authorList>
    </citation>
    <scope>NUCLEOTIDE SEQUENCE</scope>
    <source>
        <strain evidence="4">Lh_141_1</strain>
        <strain evidence="5">Lh_16_1</strain>
    </source>
</reference>
<evidence type="ECO:0000313" key="5">
    <source>
        <dbReference type="EMBL" id="NKW41268.1"/>
    </source>
</evidence>
<accession>A0A9Q5A6W0</accession>
<dbReference type="Proteomes" id="UP000608063">
    <property type="component" value="Unassembled WGS sequence"/>
</dbReference>
<dbReference type="Proteomes" id="UP000193518">
    <property type="component" value="Unassembled WGS sequence"/>
</dbReference>
<reference evidence="6 7" key="1">
    <citation type="journal article" date="2016" name="Genome Biol. Evol.">
        <title>Pangenome and Phylogenomic Analysis of the Pathogenic Actinobacterium Rhodococcus equi.</title>
        <authorList>
            <person name="Anastasi E."/>
            <person name="MacArthur I."/>
            <person name="Scortti M."/>
            <person name="Alvarez S."/>
            <person name="Giguere S."/>
            <person name="Vazquez-Boland J.A."/>
        </authorList>
    </citation>
    <scope>NUCLEOTIDE SEQUENCE [LARGE SCALE GENOMIC DNA]</scope>
    <source>
        <strain evidence="6 7">PAM1271</strain>
    </source>
</reference>
<evidence type="ECO:0000313" key="2">
    <source>
        <dbReference type="EMBL" id="MBM4565224.1"/>
    </source>
</evidence>
<dbReference type="GeneID" id="57575997"/>